<dbReference type="AlphaFoldDB" id="A0A7S4E657"/>
<dbReference type="EMBL" id="HBIW01008761">
    <property type="protein sequence ID" value="CAE0692006.1"/>
    <property type="molecule type" value="Transcribed_RNA"/>
</dbReference>
<reference evidence="2" key="2">
    <citation type="submission" date="2021-11" db="EMBL/GenBank/DDBJ databases">
        <authorList>
            <consortium name="Genoscope - CEA"/>
            <person name="William W."/>
        </authorList>
    </citation>
    <scope>NUCLEOTIDE SEQUENCE</scope>
</reference>
<name>A0A7S4E657_9STRA</name>
<proteinExistence type="predicted"/>
<evidence type="ECO:0000313" key="3">
    <source>
        <dbReference type="Proteomes" id="UP000789595"/>
    </source>
</evidence>
<feature type="non-terminal residue" evidence="1">
    <location>
        <position position="105"/>
    </location>
</feature>
<protein>
    <submittedName>
        <fullName evidence="1">Uncharacterized protein</fullName>
    </submittedName>
</protein>
<reference evidence="1" key="1">
    <citation type="submission" date="2021-01" db="EMBL/GenBank/DDBJ databases">
        <authorList>
            <person name="Corre E."/>
            <person name="Pelletier E."/>
            <person name="Niang G."/>
            <person name="Scheremetjew M."/>
            <person name="Finn R."/>
            <person name="Kale V."/>
            <person name="Holt S."/>
            <person name="Cochrane G."/>
            <person name="Meng A."/>
            <person name="Brown T."/>
            <person name="Cohen L."/>
        </authorList>
    </citation>
    <scope>NUCLEOTIDE SEQUENCE</scope>
    <source>
        <strain evidence="1">CCMP1756</strain>
    </source>
</reference>
<sequence>MPQGDGEQYLEPEHHQALQDLRKGGLTYRLDPGVTFFSIDEIERRVKAMCAARARRLGSDVFVPAGAKRGWEVRAVATMASDARAVAAWRRDRGEAVEDEDEEEA</sequence>
<organism evidence="1">
    <name type="scientific">Pelagomonas calceolata</name>
    <dbReference type="NCBI Taxonomy" id="35677"/>
    <lineage>
        <taxon>Eukaryota</taxon>
        <taxon>Sar</taxon>
        <taxon>Stramenopiles</taxon>
        <taxon>Ochrophyta</taxon>
        <taxon>Pelagophyceae</taxon>
        <taxon>Pelagomonadales</taxon>
        <taxon>Pelagomonadaceae</taxon>
        <taxon>Pelagomonas</taxon>
    </lineage>
</organism>
<dbReference type="Proteomes" id="UP000789595">
    <property type="component" value="Unassembled WGS sequence"/>
</dbReference>
<gene>
    <name evidence="1" type="ORF">PCAL00307_LOCUS7442</name>
    <name evidence="2" type="ORF">PECAL_5P12810</name>
</gene>
<evidence type="ECO:0000313" key="1">
    <source>
        <dbReference type="EMBL" id="CAE0692006.1"/>
    </source>
</evidence>
<accession>A0A7S4E657</accession>
<dbReference type="EMBL" id="CAKKNE010000005">
    <property type="protein sequence ID" value="CAH0376675.1"/>
    <property type="molecule type" value="Genomic_DNA"/>
</dbReference>
<keyword evidence="3" id="KW-1185">Reference proteome</keyword>
<evidence type="ECO:0000313" key="2">
    <source>
        <dbReference type="EMBL" id="CAH0376675.1"/>
    </source>
</evidence>